<name>A0A2P6V6Y1_9CHLO</name>
<dbReference type="SUPFAM" id="SSF81296">
    <property type="entry name" value="E set domains"/>
    <property type="match status" value="1"/>
</dbReference>
<sequence>MVAARAALAPQPDNTFVPACRDARALWLRITGRSTGKLKLAIPSNRAALPPGMYMLMLNSAKGVPSTAKILSIA</sequence>
<organism evidence="2 3">
    <name type="scientific">Micractinium conductrix</name>
    <dbReference type="NCBI Taxonomy" id="554055"/>
    <lineage>
        <taxon>Eukaryota</taxon>
        <taxon>Viridiplantae</taxon>
        <taxon>Chlorophyta</taxon>
        <taxon>core chlorophytes</taxon>
        <taxon>Trebouxiophyceae</taxon>
        <taxon>Chlorellales</taxon>
        <taxon>Chlorellaceae</taxon>
        <taxon>Chlorella clade</taxon>
        <taxon>Micractinium</taxon>
    </lineage>
</organism>
<dbReference type="EMBL" id="LHPF02000024">
    <property type="protein sequence ID" value="PSC69828.1"/>
    <property type="molecule type" value="Genomic_DNA"/>
</dbReference>
<protein>
    <submittedName>
        <fullName evidence="2">Galactose oxidase</fullName>
    </submittedName>
</protein>
<dbReference type="AlphaFoldDB" id="A0A2P6V6Y1"/>
<comment type="caution">
    <text evidence="2">The sequence shown here is derived from an EMBL/GenBank/DDBJ whole genome shotgun (WGS) entry which is preliminary data.</text>
</comment>
<dbReference type="Proteomes" id="UP000239649">
    <property type="component" value="Unassembled WGS sequence"/>
</dbReference>
<accession>A0A2P6V6Y1</accession>
<feature type="domain" description="Galactose oxidase-like Early set" evidence="1">
    <location>
        <begin position="22"/>
        <end position="72"/>
    </location>
</feature>
<dbReference type="InterPro" id="IPR015202">
    <property type="entry name" value="GO-like_E_set"/>
</dbReference>
<dbReference type="OrthoDB" id="2019572at2759"/>
<gene>
    <name evidence="2" type="ORF">C2E20_6704</name>
</gene>
<evidence type="ECO:0000259" key="1">
    <source>
        <dbReference type="Pfam" id="PF09118"/>
    </source>
</evidence>
<dbReference type="Gene3D" id="2.60.40.10">
    <property type="entry name" value="Immunoglobulins"/>
    <property type="match status" value="1"/>
</dbReference>
<dbReference type="InterPro" id="IPR014756">
    <property type="entry name" value="Ig_E-set"/>
</dbReference>
<evidence type="ECO:0000313" key="3">
    <source>
        <dbReference type="Proteomes" id="UP000239649"/>
    </source>
</evidence>
<dbReference type="Pfam" id="PF09118">
    <property type="entry name" value="GO-like_E_set"/>
    <property type="match status" value="1"/>
</dbReference>
<dbReference type="InterPro" id="IPR013783">
    <property type="entry name" value="Ig-like_fold"/>
</dbReference>
<reference evidence="2 3" key="1">
    <citation type="journal article" date="2018" name="Plant J.">
        <title>Genome sequences of Chlorella sorokiniana UTEX 1602 and Micractinium conductrix SAG 241.80: implications to maltose excretion by a green alga.</title>
        <authorList>
            <person name="Arriola M.B."/>
            <person name="Velmurugan N."/>
            <person name="Zhang Y."/>
            <person name="Plunkett M.H."/>
            <person name="Hondzo H."/>
            <person name="Barney B.M."/>
        </authorList>
    </citation>
    <scope>NUCLEOTIDE SEQUENCE [LARGE SCALE GENOMIC DNA]</scope>
    <source>
        <strain evidence="2 3">SAG 241.80</strain>
    </source>
</reference>
<proteinExistence type="predicted"/>
<keyword evidence="3" id="KW-1185">Reference proteome</keyword>
<evidence type="ECO:0000313" key="2">
    <source>
        <dbReference type="EMBL" id="PSC69828.1"/>
    </source>
</evidence>